<dbReference type="Pfam" id="PF06276">
    <property type="entry name" value="FhuF"/>
    <property type="match status" value="1"/>
</dbReference>
<dbReference type="GO" id="GO:0019290">
    <property type="term" value="P:siderophore biosynthetic process"/>
    <property type="evidence" value="ECO:0007669"/>
    <property type="project" value="InterPro"/>
</dbReference>
<dbReference type="STRING" id="1173111.SAMN05444955_105127"/>
<sequence>MKQQAFRIAEHQTVERILNAYVRESGSRLTFSAEDYYTDDRANWMILELPKQKCKLLGTITYFSEFGHHHYGEKFWLIQPDQSIEPVDSAIRLAEMIVEEIDTDPESGNKEELLSNIQNSMEKTALYLEKALHQPQKDGWGLDREERLRWMEQRLLLGHPFHPTPKSSEGFTNEDLQKYAPELQAAFPLHFFAIHPDWIEEDWTSDIALSNDQLFPSEVCRQLKDFISEGYRLFPMHPWQAEYVLKYDVWQKGVKQGKIVNLNRLGPDVFPTSSVRTVWSPHFPYTVKLPLHVRITHFVRENTPEQVERSIDASRVITHLRKTWTYPSLTVLAEVGSLQFRPPKSVHANGYPLAASNVLLRENPDLSGGRVPLVVASLLERWPNQSEPPVFAAIRQAAGVPAGKIPDLKLAEWLNKYLEITLIPVLELFADEGVSLEAHVQNSMMHLENGWPDHFYVRDLEGVSISKDTARTKGYVGSLLTPDSPVLYTEEKAWERLQYYFIVNHLGHLIYVLSYYGKWSEKEAWGVVRRLLEKQQPSASPRMRTYIDRLLQTPTLRAKANLISRFQNRADSAIYVDLPNPIISSEVKVK</sequence>
<dbReference type="InterPro" id="IPR007310">
    <property type="entry name" value="Aerobactin_biosyn_IucA/IucC_N"/>
</dbReference>
<dbReference type="Gene3D" id="6.10.250.3370">
    <property type="match status" value="1"/>
</dbReference>
<dbReference type="Pfam" id="PF04183">
    <property type="entry name" value="IucA_IucC"/>
    <property type="match status" value="1"/>
</dbReference>
<dbReference type="RefSeq" id="WP_089966731.1">
    <property type="nucleotide sequence ID" value="NZ_FOCQ01000005.1"/>
</dbReference>
<evidence type="ECO:0000256" key="1">
    <source>
        <dbReference type="ARBA" id="ARBA00004924"/>
    </source>
</evidence>
<evidence type="ECO:0000256" key="2">
    <source>
        <dbReference type="ARBA" id="ARBA00007832"/>
    </source>
</evidence>
<dbReference type="Proteomes" id="UP000199695">
    <property type="component" value="Unassembled WGS sequence"/>
</dbReference>
<dbReference type="Gene3D" id="1.10.510.40">
    <property type="match status" value="1"/>
</dbReference>
<accession>A0A1H8DDY9</accession>
<dbReference type="EMBL" id="FOCQ01000005">
    <property type="protein sequence ID" value="SEN05376.1"/>
    <property type="molecule type" value="Genomic_DNA"/>
</dbReference>
<feature type="domain" description="Aerobactin siderophore biosynthesis IucA/IucC N-terminal" evidence="3">
    <location>
        <begin position="151"/>
        <end position="379"/>
    </location>
</feature>
<feature type="domain" description="Aerobactin siderophore biosynthesis IucA/IucC-like C-terminal" evidence="4">
    <location>
        <begin position="412"/>
        <end position="571"/>
    </location>
</feature>
<dbReference type="GO" id="GO:0016881">
    <property type="term" value="F:acid-amino acid ligase activity"/>
    <property type="evidence" value="ECO:0007669"/>
    <property type="project" value="UniProtKB-ARBA"/>
</dbReference>
<evidence type="ECO:0000259" key="4">
    <source>
        <dbReference type="Pfam" id="PF06276"/>
    </source>
</evidence>
<comment type="pathway">
    <text evidence="1">Siderophore biosynthesis.</text>
</comment>
<name>A0A1H8DDY9_9BACL</name>
<dbReference type="OrthoDB" id="2989563at2"/>
<dbReference type="PANTHER" id="PTHR34384:SF5">
    <property type="entry name" value="L-2,3-DIAMINOPROPANOATE--CITRATE LIGASE"/>
    <property type="match status" value="1"/>
</dbReference>
<gene>
    <name evidence="5" type="ORF">SAMN05444955_105127</name>
</gene>
<dbReference type="PANTHER" id="PTHR34384">
    <property type="entry name" value="L-2,3-DIAMINOPROPANOATE--CITRATE LIGASE"/>
    <property type="match status" value="1"/>
</dbReference>
<dbReference type="InterPro" id="IPR037455">
    <property type="entry name" value="LucA/IucC-like"/>
</dbReference>
<dbReference type="InterPro" id="IPR022770">
    <property type="entry name" value="IucA/IucC-like_C"/>
</dbReference>
<evidence type="ECO:0000313" key="5">
    <source>
        <dbReference type="EMBL" id="SEN05376.1"/>
    </source>
</evidence>
<protein>
    <submittedName>
        <fullName evidence="5">Siderophore synthetase component</fullName>
    </submittedName>
</protein>
<organism evidence="5 6">
    <name type="scientific">Lihuaxuella thermophila</name>
    <dbReference type="NCBI Taxonomy" id="1173111"/>
    <lineage>
        <taxon>Bacteria</taxon>
        <taxon>Bacillati</taxon>
        <taxon>Bacillota</taxon>
        <taxon>Bacilli</taxon>
        <taxon>Bacillales</taxon>
        <taxon>Thermoactinomycetaceae</taxon>
        <taxon>Lihuaxuella</taxon>
    </lineage>
</organism>
<reference evidence="5 6" key="1">
    <citation type="submission" date="2016-10" db="EMBL/GenBank/DDBJ databases">
        <authorList>
            <person name="de Groot N.N."/>
        </authorList>
    </citation>
    <scope>NUCLEOTIDE SEQUENCE [LARGE SCALE GENOMIC DNA]</scope>
    <source>
        <strain evidence="5 6">DSM 46701</strain>
    </source>
</reference>
<proteinExistence type="inferred from homology"/>
<evidence type="ECO:0000313" key="6">
    <source>
        <dbReference type="Proteomes" id="UP000199695"/>
    </source>
</evidence>
<comment type="similarity">
    <text evidence="2">Belongs to the IucA/IucC family.</text>
</comment>
<evidence type="ECO:0000259" key="3">
    <source>
        <dbReference type="Pfam" id="PF04183"/>
    </source>
</evidence>
<keyword evidence="6" id="KW-1185">Reference proteome</keyword>
<dbReference type="AlphaFoldDB" id="A0A1H8DDY9"/>